<feature type="domain" description="MrfA-like Zn-binding" evidence="1">
    <location>
        <begin position="77"/>
        <end position="159"/>
    </location>
</feature>
<keyword evidence="3" id="KW-1185">Reference proteome</keyword>
<name>A0A6F8ZHC1_9FIRM</name>
<organism evidence="2 3">
    <name type="scientific">Candidatus Hydrogenisulfobacillus filiaventi</name>
    <dbReference type="NCBI Taxonomy" id="2707344"/>
    <lineage>
        <taxon>Bacteria</taxon>
        <taxon>Bacillati</taxon>
        <taxon>Bacillota</taxon>
        <taxon>Clostridia</taxon>
        <taxon>Eubacteriales</taxon>
        <taxon>Clostridiales Family XVII. Incertae Sedis</taxon>
        <taxon>Candidatus Hydrogenisulfobacillus</taxon>
    </lineage>
</organism>
<dbReference type="Proteomes" id="UP000503399">
    <property type="component" value="Chromosome"/>
</dbReference>
<reference evidence="2 3" key="1">
    <citation type="submission" date="2020-02" db="EMBL/GenBank/DDBJ databases">
        <authorList>
            <person name="Hogendoorn C."/>
        </authorList>
    </citation>
    <scope>NUCLEOTIDE SEQUENCE [LARGE SCALE GENOMIC DNA]</scope>
    <source>
        <strain evidence="2">R501</strain>
    </source>
</reference>
<gene>
    <name evidence="2" type="ORF">R50_1888</name>
</gene>
<evidence type="ECO:0000259" key="1">
    <source>
        <dbReference type="Pfam" id="PF09369"/>
    </source>
</evidence>
<protein>
    <recommendedName>
        <fullName evidence="1">MrfA-like Zn-binding domain-containing protein</fullName>
    </recommendedName>
</protein>
<proteinExistence type="predicted"/>
<dbReference type="EMBL" id="LR778114">
    <property type="protein sequence ID" value="CAB1129385.1"/>
    <property type="molecule type" value="Genomic_DNA"/>
</dbReference>
<dbReference type="AlphaFoldDB" id="A0A6F8ZHC1"/>
<dbReference type="Pfam" id="PF09369">
    <property type="entry name" value="MZB"/>
    <property type="match status" value="1"/>
</dbReference>
<dbReference type="KEGG" id="hfv:R50_1888"/>
<dbReference type="InterPro" id="IPR018973">
    <property type="entry name" value="MZB"/>
</dbReference>
<evidence type="ECO:0000313" key="3">
    <source>
        <dbReference type="Proteomes" id="UP000503399"/>
    </source>
</evidence>
<sequence>MSGKLVFLARVMWAEKKRGRASGPRRRSHSTAYGGACPERTLLSVALAHTFQTDTVCMTFGSVWGTVMADMGAVYSLAYAVQAGVAQALEVPLSDLAVTVRQTPASGLPTVVLYDAVPGGAGLVSQLVDEGVLAQAMHLGLEPVGGACGCDADSSCYGCPRTYQNQYLHPVLRRGDALRLLERLQAVLEPEVTWRLG</sequence>
<evidence type="ECO:0000313" key="2">
    <source>
        <dbReference type="EMBL" id="CAB1129385.1"/>
    </source>
</evidence>
<accession>A0A6F8ZHC1</accession>